<dbReference type="PANTHER" id="PTHR30250:SF11">
    <property type="entry name" value="O-ANTIGEN TRANSPORTER-RELATED"/>
    <property type="match status" value="1"/>
</dbReference>
<dbReference type="GO" id="GO:0005886">
    <property type="term" value="C:plasma membrane"/>
    <property type="evidence" value="ECO:0007669"/>
    <property type="project" value="UniProtKB-SubCell"/>
</dbReference>
<evidence type="ECO:0000256" key="6">
    <source>
        <dbReference type="SAM" id="Phobius"/>
    </source>
</evidence>
<feature type="transmembrane region" description="Helical" evidence="6">
    <location>
        <begin position="440"/>
        <end position="458"/>
    </location>
</feature>
<evidence type="ECO:0000256" key="1">
    <source>
        <dbReference type="ARBA" id="ARBA00004651"/>
    </source>
</evidence>
<feature type="transmembrane region" description="Helical" evidence="6">
    <location>
        <begin position="26"/>
        <end position="51"/>
    </location>
</feature>
<dbReference type="PANTHER" id="PTHR30250">
    <property type="entry name" value="PST FAMILY PREDICTED COLANIC ACID TRANSPORTER"/>
    <property type="match status" value="1"/>
</dbReference>
<evidence type="ECO:0000256" key="3">
    <source>
        <dbReference type="ARBA" id="ARBA00022692"/>
    </source>
</evidence>
<dbReference type="InterPro" id="IPR050833">
    <property type="entry name" value="Poly_Biosynth_Transport"/>
</dbReference>
<evidence type="ECO:0000313" key="8">
    <source>
        <dbReference type="Proteomes" id="UP000245720"/>
    </source>
</evidence>
<keyword evidence="2" id="KW-1003">Cell membrane</keyword>
<protein>
    <submittedName>
        <fullName evidence="7">O-antigen/teichoic acid export membrane protein</fullName>
    </submittedName>
</protein>
<dbReference type="EMBL" id="QGDI01000008">
    <property type="protein sequence ID" value="PWJ11782.1"/>
    <property type="molecule type" value="Genomic_DNA"/>
</dbReference>
<feature type="transmembrane region" description="Helical" evidence="6">
    <location>
        <begin position="190"/>
        <end position="209"/>
    </location>
</feature>
<accession>A0A315YK70</accession>
<dbReference type="Pfam" id="PF01943">
    <property type="entry name" value="Polysacc_synt"/>
    <property type="match status" value="1"/>
</dbReference>
<feature type="transmembrane region" description="Helical" evidence="6">
    <location>
        <begin position="311"/>
        <end position="333"/>
    </location>
</feature>
<dbReference type="AlphaFoldDB" id="A0A315YK70"/>
<proteinExistence type="predicted"/>
<feature type="transmembrane region" description="Helical" evidence="6">
    <location>
        <begin position="268"/>
        <end position="290"/>
    </location>
</feature>
<keyword evidence="4 6" id="KW-1133">Transmembrane helix</keyword>
<reference evidence="7 8" key="1">
    <citation type="submission" date="2018-05" db="EMBL/GenBank/DDBJ databases">
        <title>The Hungate 1000. A catalogue of reference genomes from the rumen microbiome.</title>
        <authorList>
            <person name="Kelly W."/>
        </authorList>
    </citation>
    <scope>NUCLEOTIDE SEQUENCE [LARGE SCALE GENOMIC DNA]</scope>
    <source>
        <strain evidence="7 8">SAb67</strain>
    </source>
</reference>
<keyword evidence="3 6" id="KW-0812">Transmembrane</keyword>
<feature type="transmembrane region" description="Helical" evidence="6">
    <location>
        <begin position="398"/>
        <end position="420"/>
    </location>
</feature>
<evidence type="ECO:0000256" key="4">
    <source>
        <dbReference type="ARBA" id="ARBA00022989"/>
    </source>
</evidence>
<sequence length="492" mass="56760">MVKIAERIIPRKILDKYRSFPVTLRAAFWFTVCNFVLKGISFICMPIYATFLSEEEYGTMSLITSYELIFNIFATFELYLGAYQRGLLKYKDDTKNFEQTIVFISNILTVICFFIFMLLSKPISGFTGVTTALYSIFSVYFLVYTPYNCWLNKKRFEYDYKAAVIVTILMALVSNLAPMITIQIFGATAYVKVISTLIIQIIFCLPFWIKHINFANVFRNKARTINYIKYALRFQGPLVFHSLSYYVLNQSDRIMIEKFSGSKADVAFYSVAYSFASVIIIFQNSLNQVLKPWRFQKLDKKGYKDVRDISNVLVILVGAVIVMFMLLLPEVFLIFPDSYQEGLKVAPPVTIGVYFLFLYTLFVDVESYYGKTEYIAYVSTFCALLNIGLNYIGIKMFGYIACAYTTLICYAIMSFMHFVFMQITCKKAHVEESPVDAKSIWGFSLIMLAVFGITNVFYDSIIVRYLMVAGIITAVIIFRKKIISSWKMIRSK</sequence>
<feature type="transmembrane region" description="Helical" evidence="6">
    <location>
        <begin position="230"/>
        <end position="248"/>
    </location>
</feature>
<feature type="transmembrane region" description="Helical" evidence="6">
    <location>
        <begin position="374"/>
        <end position="392"/>
    </location>
</feature>
<evidence type="ECO:0000256" key="5">
    <source>
        <dbReference type="ARBA" id="ARBA00023136"/>
    </source>
</evidence>
<name>A0A315YK70_RUMFL</name>
<dbReference type="RefSeq" id="WP_164169491.1">
    <property type="nucleotide sequence ID" value="NZ_CACVSX010000033.1"/>
</dbReference>
<dbReference type="InterPro" id="IPR002797">
    <property type="entry name" value="Polysacc_synth"/>
</dbReference>
<feature type="transmembrane region" description="Helical" evidence="6">
    <location>
        <begin position="101"/>
        <end position="119"/>
    </location>
</feature>
<feature type="transmembrane region" description="Helical" evidence="6">
    <location>
        <begin position="57"/>
        <end position="80"/>
    </location>
</feature>
<comment type="subcellular location">
    <subcellularLocation>
        <location evidence="1">Cell membrane</location>
        <topology evidence="1">Multi-pass membrane protein</topology>
    </subcellularLocation>
</comment>
<gene>
    <name evidence="7" type="ORF">IE37_02044</name>
</gene>
<feature type="transmembrane region" description="Helical" evidence="6">
    <location>
        <begin position="464"/>
        <end position="482"/>
    </location>
</feature>
<organism evidence="7 8">
    <name type="scientific">Ruminococcus flavefaciens</name>
    <dbReference type="NCBI Taxonomy" id="1265"/>
    <lineage>
        <taxon>Bacteria</taxon>
        <taxon>Bacillati</taxon>
        <taxon>Bacillota</taxon>
        <taxon>Clostridia</taxon>
        <taxon>Eubacteriales</taxon>
        <taxon>Oscillospiraceae</taxon>
        <taxon>Ruminococcus</taxon>
    </lineage>
</organism>
<evidence type="ECO:0000256" key="2">
    <source>
        <dbReference type="ARBA" id="ARBA00022475"/>
    </source>
</evidence>
<feature type="transmembrane region" description="Helical" evidence="6">
    <location>
        <begin position="131"/>
        <end position="150"/>
    </location>
</feature>
<feature type="transmembrane region" description="Helical" evidence="6">
    <location>
        <begin position="345"/>
        <end position="362"/>
    </location>
</feature>
<evidence type="ECO:0000313" key="7">
    <source>
        <dbReference type="EMBL" id="PWJ11782.1"/>
    </source>
</evidence>
<feature type="transmembrane region" description="Helical" evidence="6">
    <location>
        <begin position="162"/>
        <end position="184"/>
    </location>
</feature>
<comment type="caution">
    <text evidence="7">The sequence shown here is derived from an EMBL/GenBank/DDBJ whole genome shotgun (WGS) entry which is preliminary data.</text>
</comment>
<keyword evidence="5 6" id="KW-0472">Membrane</keyword>
<dbReference type="Proteomes" id="UP000245720">
    <property type="component" value="Unassembled WGS sequence"/>
</dbReference>